<evidence type="ECO:0000256" key="2">
    <source>
        <dbReference type="ARBA" id="ARBA00023043"/>
    </source>
</evidence>
<feature type="region of interest" description="Disordered" evidence="4">
    <location>
        <begin position="91"/>
        <end position="138"/>
    </location>
</feature>
<keyword evidence="1" id="KW-0677">Repeat</keyword>
<dbReference type="PRINTS" id="PR01415">
    <property type="entry name" value="ANKYRIN"/>
</dbReference>
<feature type="repeat" description="ANK" evidence="3">
    <location>
        <begin position="547"/>
        <end position="579"/>
    </location>
</feature>
<reference evidence="5 6" key="1">
    <citation type="submission" date="2024-09" db="EMBL/GenBank/DDBJ databases">
        <title>Itraconazole resistance in Madurella fahalii resulting from another homologue of gene encoding cytochrome P450 14-alpha sterol demethylase (CYP51).</title>
        <authorList>
            <person name="Yoshioka I."/>
            <person name="Fahal A.H."/>
            <person name="Kaneko S."/>
            <person name="Yaguchi T."/>
        </authorList>
    </citation>
    <scope>NUCLEOTIDE SEQUENCE [LARGE SCALE GENOMIC DNA]</scope>
    <source>
        <strain evidence="5 6">IFM 68171</strain>
    </source>
</reference>
<dbReference type="SMART" id="SM00248">
    <property type="entry name" value="ANK"/>
    <property type="match status" value="15"/>
</dbReference>
<dbReference type="RefSeq" id="XP_070917200.1">
    <property type="nucleotide sequence ID" value="XM_071061099.1"/>
</dbReference>
<feature type="repeat" description="ANK" evidence="3">
    <location>
        <begin position="235"/>
        <end position="270"/>
    </location>
</feature>
<dbReference type="Pfam" id="PF12796">
    <property type="entry name" value="Ank_2"/>
    <property type="match status" value="6"/>
</dbReference>
<dbReference type="InterPro" id="IPR036770">
    <property type="entry name" value="Ankyrin_rpt-contain_sf"/>
</dbReference>
<keyword evidence="6" id="KW-1185">Reference proteome</keyword>
<evidence type="ECO:0000313" key="6">
    <source>
        <dbReference type="Proteomes" id="UP001628179"/>
    </source>
</evidence>
<evidence type="ECO:0000256" key="1">
    <source>
        <dbReference type="ARBA" id="ARBA00022737"/>
    </source>
</evidence>
<feature type="repeat" description="ANK" evidence="3">
    <location>
        <begin position="613"/>
        <end position="648"/>
    </location>
</feature>
<evidence type="ECO:0000256" key="3">
    <source>
        <dbReference type="PROSITE-ProRule" id="PRU00023"/>
    </source>
</evidence>
<feature type="repeat" description="ANK" evidence="3">
    <location>
        <begin position="341"/>
        <end position="373"/>
    </location>
</feature>
<dbReference type="PANTHER" id="PTHR24178:SF9">
    <property type="entry name" value="ANK_REP_REGION DOMAIN-CONTAINING PROTEIN"/>
    <property type="match status" value="1"/>
</dbReference>
<evidence type="ECO:0000256" key="4">
    <source>
        <dbReference type="SAM" id="MobiDB-lite"/>
    </source>
</evidence>
<name>A0ABQ0GCM2_9PEZI</name>
<feature type="repeat" description="ANK" evidence="3">
    <location>
        <begin position="272"/>
        <end position="304"/>
    </location>
</feature>
<dbReference type="PANTHER" id="PTHR24178">
    <property type="entry name" value="MOLTING PROTEIN MLT-4"/>
    <property type="match status" value="1"/>
</dbReference>
<dbReference type="InterPro" id="IPR002110">
    <property type="entry name" value="Ankyrin_rpt"/>
</dbReference>
<feature type="repeat" description="ANK" evidence="3">
    <location>
        <begin position="22"/>
        <end position="54"/>
    </location>
</feature>
<gene>
    <name evidence="5" type="ORF">MFIFM68171_05679</name>
</gene>
<feature type="compositionally biased region" description="Acidic residues" evidence="4">
    <location>
        <begin position="427"/>
        <end position="437"/>
    </location>
</feature>
<feature type="region of interest" description="Disordered" evidence="4">
    <location>
        <begin position="427"/>
        <end position="463"/>
    </location>
</feature>
<dbReference type="Proteomes" id="UP001628179">
    <property type="component" value="Unassembled WGS sequence"/>
</dbReference>
<feature type="repeat" description="ANK" evidence="3">
    <location>
        <begin position="55"/>
        <end position="87"/>
    </location>
</feature>
<protein>
    <recommendedName>
        <fullName evidence="7">Ankyrin repeat protein</fullName>
    </recommendedName>
</protein>
<sequence>MAWSTREDAEAFLQAYACDNASGDSILHLAVRKDDLQLTQRLLAAGFPVDARNDDGMTPLHLAAELGLVDISQRLIAIGADILARQCAPAHESGSDVDSETSGVDNTSTHSDEDTSSPTAPRRLKSLQQRKPPSPFDVAFNRGDGRLVELFIKHYLPSAMEALDEYTMLEFMAKAFVAKWESVLEAFREAGWELDREHSGIERSFLFYVCEQAEDAGPVELLLKSGADATGADLGGATVLHVAAQRGPCSDGSVVKCLIAAGAKVDVEDRVLNGTPLMAAIQGQKLENVRVLLEAGSDVNHTIRRDGMRRTVLHIAAQDGIPKMIQLLLDHGANPNILDERGGTPARWAIRNNYVEAVRILLEGGLDPNLDKESLRLAIEKGRLRIMELFIQHGAVVERRVVHLARVRHNGNQMRLFELCVKNMASGDEDSGDENGSDENSIDKDTTNDNEGGVELNEGDHGSSRVHVRLDSFSIPMMMMNGEPDVYRLCAVLVEHGHGKGLENVEDVPRALLICICAEHGYMNGISRLLASGKITSTTRRFRVRPFGWTAMHVAAFFGHTAVVEELWSNGWGLADEDSSGRSVLDIAASCGHVELVRTLLAVHCIAEHRDRDGQTPLHYAMSGPGGRDCRLLEILVEAGCGVSKASASGETALHRAARFNYDTAASWLLEKGSTVSATDGFLNTPLHIAACFNAVSVIKILLAHGAQINRAAVDRRTPLHCASQAGAGDAVAALLNAGGDPNKTESQGNTVLATAIHWGACKPHTINALFARTNVDWTAPRQSHLVVTATLAVKTPHRAATLGRVINSMRAATGANKTRRLIKRMLPELVPEMLVSADDADRGSPADVIPLLLDFLPENGQTRHIALFYMLLAVIKHGGDDEGHLTRRLLLLDESNVTQAIPGNWGLQHLCCRYGRVKQLRVFLGLGLSPFSRSVIDGETCTPQDVARKFSPGMVALFESLIEGMHVLGGVCRRDRTIFPLLRKVLGPEHFERVVVDLSDAFKQGSEEEED</sequence>
<accession>A0ABQ0GCM2</accession>
<feature type="repeat" description="ANK" evidence="3">
    <location>
        <begin position="308"/>
        <end position="340"/>
    </location>
</feature>
<feature type="repeat" description="ANK" evidence="3">
    <location>
        <begin position="715"/>
        <end position="747"/>
    </location>
</feature>
<feature type="repeat" description="ANK" evidence="3">
    <location>
        <begin position="649"/>
        <end position="681"/>
    </location>
</feature>
<dbReference type="PROSITE" id="PS50297">
    <property type="entry name" value="ANK_REP_REGION"/>
    <property type="match status" value="9"/>
</dbReference>
<dbReference type="PROSITE" id="PS50088">
    <property type="entry name" value="ANK_REPEAT"/>
    <property type="match status" value="11"/>
</dbReference>
<feature type="compositionally biased region" description="Polar residues" evidence="4">
    <location>
        <begin position="100"/>
        <end position="109"/>
    </location>
</feature>
<comment type="caution">
    <text evidence="5">The sequence shown here is derived from an EMBL/GenBank/DDBJ whole genome shotgun (WGS) entry which is preliminary data.</text>
</comment>
<evidence type="ECO:0008006" key="7">
    <source>
        <dbReference type="Google" id="ProtNLM"/>
    </source>
</evidence>
<organism evidence="5 6">
    <name type="scientific">Madurella fahalii</name>
    <dbReference type="NCBI Taxonomy" id="1157608"/>
    <lineage>
        <taxon>Eukaryota</taxon>
        <taxon>Fungi</taxon>
        <taxon>Dikarya</taxon>
        <taxon>Ascomycota</taxon>
        <taxon>Pezizomycotina</taxon>
        <taxon>Sordariomycetes</taxon>
        <taxon>Sordariomycetidae</taxon>
        <taxon>Sordariales</taxon>
        <taxon>Sordariales incertae sedis</taxon>
        <taxon>Madurella</taxon>
    </lineage>
</organism>
<keyword evidence="2 3" id="KW-0040">ANK repeat</keyword>
<dbReference type="Gene3D" id="1.25.40.20">
    <property type="entry name" value="Ankyrin repeat-containing domain"/>
    <property type="match status" value="2"/>
</dbReference>
<feature type="repeat" description="ANK" evidence="3">
    <location>
        <begin position="682"/>
        <end position="714"/>
    </location>
</feature>
<dbReference type="SUPFAM" id="SSF48403">
    <property type="entry name" value="Ankyrin repeat"/>
    <property type="match status" value="3"/>
</dbReference>
<dbReference type="GeneID" id="98176422"/>
<dbReference type="EMBL" id="BAAFSV010000003">
    <property type="protein sequence ID" value="GAB1315469.1"/>
    <property type="molecule type" value="Genomic_DNA"/>
</dbReference>
<proteinExistence type="predicted"/>
<evidence type="ECO:0000313" key="5">
    <source>
        <dbReference type="EMBL" id="GAB1315469.1"/>
    </source>
</evidence>